<keyword evidence="2" id="KW-0808">Transferase</keyword>
<dbReference type="GO" id="GO:0005737">
    <property type="term" value="C:cytoplasm"/>
    <property type="evidence" value="ECO:0007669"/>
    <property type="project" value="TreeGrafter"/>
</dbReference>
<evidence type="ECO:0000256" key="3">
    <source>
        <dbReference type="SAM" id="MobiDB-lite"/>
    </source>
</evidence>
<feature type="compositionally biased region" description="Basic residues" evidence="3">
    <location>
        <begin position="262"/>
        <end position="283"/>
    </location>
</feature>
<dbReference type="SUPFAM" id="SSF53335">
    <property type="entry name" value="S-adenosyl-L-methionine-dependent methyltransferases"/>
    <property type="match status" value="1"/>
</dbReference>
<gene>
    <name evidence="4" type="ORF">VM1G_09398</name>
</gene>
<feature type="compositionally biased region" description="Pro residues" evidence="3">
    <location>
        <begin position="1"/>
        <end position="13"/>
    </location>
</feature>
<evidence type="ECO:0000313" key="5">
    <source>
        <dbReference type="Proteomes" id="UP000078559"/>
    </source>
</evidence>
<reference evidence="4" key="1">
    <citation type="submission" date="2014-12" db="EMBL/GenBank/DDBJ databases">
        <title>Genome Sequence of Valsa Canker Pathogens Uncovers a Specific Adaption of Colonization on Woody Bark.</title>
        <authorList>
            <person name="Yin Z."/>
            <person name="Liu H."/>
            <person name="Gao X."/>
            <person name="Li Z."/>
            <person name="Song N."/>
            <person name="Ke X."/>
            <person name="Dai Q."/>
            <person name="Wu Y."/>
            <person name="Sun Y."/>
            <person name="Xu J.-R."/>
            <person name="Kang Z.K."/>
            <person name="Wang L."/>
            <person name="Huang L."/>
        </authorList>
    </citation>
    <scope>NUCLEOTIDE SEQUENCE [LARGE SCALE GENOMIC DNA]</scope>
    <source>
        <strain evidence="4">03-8</strain>
    </source>
</reference>
<feature type="compositionally biased region" description="Basic and acidic residues" evidence="3">
    <location>
        <begin position="334"/>
        <end position="343"/>
    </location>
</feature>
<dbReference type="EMBL" id="CM003108">
    <property type="protein sequence ID" value="KUI73934.1"/>
    <property type="molecule type" value="Genomic_DNA"/>
</dbReference>
<dbReference type="OrthoDB" id="271595at2759"/>
<feature type="compositionally biased region" description="Acidic residues" evidence="3">
    <location>
        <begin position="196"/>
        <end position="211"/>
    </location>
</feature>
<feature type="compositionally biased region" description="Basic and acidic residues" evidence="3">
    <location>
        <begin position="380"/>
        <end position="389"/>
    </location>
</feature>
<dbReference type="Proteomes" id="UP000078559">
    <property type="component" value="Chromosome 11"/>
</dbReference>
<dbReference type="PANTHER" id="PTHR13069:SF21">
    <property type="entry name" value="ALKYLATED DNA REPAIR PROTEIN ALKB HOMOLOG 8"/>
    <property type="match status" value="1"/>
</dbReference>
<proteinExistence type="predicted"/>
<evidence type="ECO:0000256" key="1">
    <source>
        <dbReference type="ARBA" id="ARBA00022603"/>
    </source>
</evidence>
<name>A0A194WC00_CYTMA</name>
<dbReference type="GO" id="GO:0000049">
    <property type="term" value="F:tRNA binding"/>
    <property type="evidence" value="ECO:0007669"/>
    <property type="project" value="TreeGrafter"/>
</dbReference>
<dbReference type="PANTHER" id="PTHR13069">
    <property type="entry name" value="ALKYLATED DNA REPAIR PROTEIN ALKB HOMOLOG 8"/>
    <property type="match status" value="1"/>
</dbReference>
<dbReference type="AlphaFoldDB" id="A0A194WC00"/>
<feature type="region of interest" description="Disordered" evidence="3">
    <location>
        <begin position="1"/>
        <end position="22"/>
    </location>
</feature>
<dbReference type="InterPro" id="IPR051422">
    <property type="entry name" value="AlkB_tRNA_MeTrf/Diox"/>
</dbReference>
<feature type="region of interest" description="Disordered" evidence="3">
    <location>
        <begin position="195"/>
        <end position="220"/>
    </location>
</feature>
<feature type="compositionally biased region" description="Low complexity" evidence="3">
    <location>
        <begin position="298"/>
        <end position="313"/>
    </location>
</feature>
<dbReference type="GO" id="GO:0106335">
    <property type="term" value="F:tRNA (5-carboxymethyluridine(34)-5-O)-methyltransferase activity"/>
    <property type="evidence" value="ECO:0007669"/>
    <property type="project" value="TreeGrafter"/>
</dbReference>
<evidence type="ECO:0000256" key="2">
    <source>
        <dbReference type="ARBA" id="ARBA00022679"/>
    </source>
</evidence>
<feature type="region of interest" description="Disordered" evidence="3">
    <location>
        <begin position="250"/>
        <end position="389"/>
    </location>
</feature>
<evidence type="ECO:0000313" key="4">
    <source>
        <dbReference type="EMBL" id="KUI73934.1"/>
    </source>
</evidence>
<accession>A0A194WC00</accession>
<dbReference type="GO" id="GO:0030488">
    <property type="term" value="P:tRNA methylation"/>
    <property type="evidence" value="ECO:0007669"/>
    <property type="project" value="TreeGrafter"/>
</dbReference>
<dbReference type="Gene3D" id="3.40.50.150">
    <property type="entry name" value="Vaccinia Virus protein VP39"/>
    <property type="match status" value="2"/>
</dbReference>
<protein>
    <submittedName>
        <fullName evidence="4">tRNA (Carboxymethyluridine(34)-5-O)-methyltransferase</fullName>
    </submittedName>
</protein>
<sequence>MVLTSPPAPPQPSRPGEGPGAVDAYEETHVHGVYEAIAPHFSATRHRPWPFVSSFLASQPPGSVGLDVGCGNGKNMGVNRDVVMLGCDRSAALVGLARDLWCSRRYRRRQHDGDGDDLKEEQKKVEVGVEAEAADGTGGVIQGADVAVADSLVLPFREAGADFAICIAVIHHLSTRERRVDAIRQLLRCIRRRVDEEEEEEDDDDDDDEGDVSGGAGGGGGGGRVLVYVWALEQSSSRRGWDEGGEQDLLVPWVMKAPPQKKEKKEKKTKTKTKTQKKQKKQPKGPNQGQGQGQGRDAVANENTTAAENNLERAGGGVLAGGEDGETLQGQQERQQRQHEQRQEQQQQQQQQDVDAAATAAAGTAERDSDDSKQQQQQQQEDRQADKTFHRYYHLYRKGELEEEVVSAGGKVISSGYERDNWWVIAG</sequence>
<dbReference type="InterPro" id="IPR029063">
    <property type="entry name" value="SAM-dependent_MTases_sf"/>
</dbReference>
<dbReference type="GO" id="GO:0005634">
    <property type="term" value="C:nucleus"/>
    <property type="evidence" value="ECO:0007669"/>
    <property type="project" value="TreeGrafter"/>
</dbReference>
<dbReference type="SMR" id="A0A194WC00"/>
<organism evidence="4 5">
    <name type="scientific">Cytospora mali</name>
    <name type="common">Apple Valsa canker fungus</name>
    <name type="synonym">Valsa mali</name>
    <dbReference type="NCBI Taxonomy" id="578113"/>
    <lineage>
        <taxon>Eukaryota</taxon>
        <taxon>Fungi</taxon>
        <taxon>Dikarya</taxon>
        <taxon>Ascomycota</taxon>
        <taxon>Pezizomycotina</taxon>
        <taxon>Sordariomycetes</taxon>
        <taxon>Sordariomycetidae</taxon>
        <taxon>Diaporthales</taxon>
        <taxon>Cytosporaceae</taxon>
        <taxon>Cytospora</taxon>
    </lineage>
</organism>
<keyword evidence="5" id="KW-1185">Reference proteome</keyword>
<feature type="compositionally biased region" description="Low complexity" evidence="3">
    <location>
        <begin position="344"/>
        <end position="364"/>
    </location>
</feature>
<keyword evidence="1" id="KW-0489">Methyltransferase</keyword>
<dbReference type="GO" id="GO:0002098">
    <property type="term" value="P:tRNA wobble uridine modification"/>
    <property type="evidence" value="ECO:0007669"/>
    <property type="project" value="TreeGrafter"/>
</dbReference>